<dbReference type="EMBL" id="VICG01000004">
    <property type="protein sequence ID" value="KAA8572990.1"/>
    <property type="molecule type" value="Genomic_DNA"/>
</dbReference>
<evidence type="ECO:0000313" key="2">
    <source>
        <dbReference type="EMBL" id="KAA8572990.1"/>
    </source>
</evidence>
<reference evidence="2 3" key="1">
    <citation type="submission" date="2019-06" db="EMBL/GenBank/DDBJ databases">
        <title>Genome Sequence of the Brown Rot Fungal Pathogen Monilinia fructicola.</title>
        <authorList>
            <person name="De Miccolis Angelini R.M."/>
            <person name="Landi L."/>
            <person name="Abate D."/>
            <person name="Pollastro S."/>
            <person name="Romanazzi G."/>
            <person name="Faretra F."/>
        </authorList>
    </citation>
    <scope>NUCLEOTIDE SEQUENCE [LARGE SCALE GENOMIC DNA]</scope>
    <source>
        <strain evidence="2 3">Mfrc123</strain>
    </source>
</reference>
<dbReference type="Proteomes" id="UP000322873">
    <property type="component" value="Unassembled WGS sequence"/>
</dbReference>
<dbReference type="AlphaFoldDB" id="A0A5M9JWH4"/>
<sequence>MFVYKNKLNLMNLCLTCESLLCLFFGIYTPLSFSLSFSRSIHFTIVNFQSSILNLQSSIFNRSFDKASQVINPIQIKSPTYLVPPIIINHSKCLSKLNNLKLSKWRCPPQMVLSPNNPFVLPSPSPSLSPSPPFPLLSSISNSHNPHHTTPLQPIPPPKPQTDPKTNPTRSVKTKE</sequence>
<protein>
    <submittedName>
        <fullName evidence="2">Uncharacterized protein</fullName>
    </submittedName>
</protein>
<evidence type="ECO:0000256" key="1">
    <source>
        <dbReference type="SAM" id="MobiDB-lite"/>
    </source>
</evidence>
<feature type="compositionally biased region" description="Low complexity" evidence="1">
    <location>
        <begin position="136"/>
        <end position="152"/>
    </location>
</feature>
<gene>
    <name evidence="2" type="ORF">EYC84_003534</name>
</gene>
<feature type="compositionally biased region" description="Pro residues" evidence="1">
    <location>
        <begin position="124"/>
        <end position="135"/>
    </location>
</feature>
<comment type="caution">
    <text evidence="2">The sequence shown here is derived from an EMBL/GenBank/DDBJ whole genome shotgun (WGS) entry which is preliminary data.</text>
</comment>
<evidence type="ECO:0000313" key="3">
    <source>
        <dbReference type="Proteomes" id="UP000322873"/>
    </source>
</evidence>
<accession>A0A5M9JWH4</accession>
<keyword evidence="3" id="KW-1185">Reference proteome</keyword>
<organism evidence="2 3">
    <name type="scientific">Monilinia fructicola</name>
    <name type="common">Brown rot fungus</name>
    <name type="synonym">Ciboria fructicola</name>
    <dbReference type="NCBI Taxonomy" id="38448"/>
    <lineage>
        <taxon>Eukaryota</taxon>
        <taxon>Fungi</taxon>
        <taxon>Dikarya</taxon>
        <taxon>Ascomycota</taxon>
        <taxon>Pezizomycotina</taxon>
        <taxon>Leotiomycetes</taxon>
        <taxon>Helotiales</taxon>
        <taxon>Sclerotiniaceae</taxon>
        <taxon>Monilinia</taxon>
    </lineage>
</organism>
<name>A0A5M9JWH4_MONFR</name>
<feature type="region of interest" description="Disordered" evidence="1">
    <location>
        <begin position="124"/>
        <end position="176"/>
    </location>
</feature>
<proteinExistence type="predicted"/>